<dbReference type="PIRSF" id="PIRSF035875">
    <property type="entry name" value="RNase_BN"/>
    <property type="match status" value="1"/>
</dbReference>
<evidence type="ECO:0000256" key="5">
    <source>
        <dbReference type="ARBA" id="ARBA00023136"/>
    </source>
</evidence>
<dbReference type="NCBIfam" id="TIGR00765">
    <property type="entry name" value="yihY_not_rbn"/>
    <property type="match status" value="1"/>
</dbReference>
<reference evidence="7 8" key="1">
    <citation type="submission" date="2023-01" db="EMBL/GenBank/DDBJ databases">
        <title>Cultivation and genomic characterization of new, ubiquitous marine nitrite-oxidizing bacteria from the Nitrospirales.</title>
        <authorList>
            <person name="Mueller A.J."/>
            <person name="Daebeler A."/>
            <person name="Herbold C.W."/>
            <person name="Kirkegaard R.H."/>
            <person name="Daims H."/>
        </authorList>
    </citation>
    <scope>NUCLEOTIDE SEQUENCE [LARGE SCALE GENOMIC DNA]</scope>
    <source>
        <strain evidence="7 8">DK</strain>
    </source>
</reference>
<keyword evidence="5 6" id="KW-0472">Membrane</keyword>
<comment type="subcellular location">
    <subcellularLocation>
        <location evidence="1">Cell membrane</location>
        <topology evidence="1">Multi-pass membrane protein</topology>
    </subcellularLocation>
</comment>
<feature type="transmembrane region" description="Helical" evidence="6">
    <location>
        <begin position="55"/>
        <end position="75"/>
    </location>
</feature>
<evidence type="ECO:0000256" key="6">
    <source>
        <dbReference type="SAM" id="Phobius"/>
    </source>
</evidence>
<dbReference type="RefSeq" id="WP_312746630.1">
    <property type="nucleotide sequence ID" value="NZ_CP116968.1"/>
</dbReference>
<dbReference type="AlphaFoldDB" id="A0AA96GJY0"/>
<accession>A0AA96GJY0</accession>
<evidence type="ECO:0000256" key="2">
    <source>
        <dbReference type="ARBA" id="ARBA00022475"/>
    </source>
</evidence>
<proteinExistence type="predicted"/>
<feature type="transmembrane region" description="Helical" evidence="6">
    <location>
        <begin position="156"/>
        <end position="177"/>
    </location>
</feature>
<protein>
    <submittedName>
        <fullName evidence="7">YihY/virulence factor BrkB family protein</fullName>
    </submittedName>
</protein>
<dbReference type="Proteomes" id="UP001302494">
    <property type="component" value="Chromosome"/>
</dbReference>
<keyword evidence="8" id="KW-1185">Reference proteome</keyword>
<keyword evidence="2" id="KW-1003">Cell membrane</keyword>
<evidence type="ECO:0000313" key="7">
    <source>
        <dbReference type="EMBL" id="WNM62722.1"/>
    </source>
</evidence>
<dbReference type="EMBL" id="CP116968">
    <property type="protein sequence ID" value="WNM62722.1"/>
    <property type="molecule type" value="Genomic_DNA"/>
</dbReference>
<sequence length="308" mass="34540">MKSDQKFLWKLDEPGPGNHKSAWPRRPGSWWALTKEVWAASWDDDVFGRAAQLGFYFLLALFPAMLGVTALIGMLPRQVVVPNVMPYAREVLPAESLVLVERYVEQMIQGSGGGLFSLSLLGSLWAASWGMMAIINTLNAVYGVKETRPIWKAGMTAVLLTLGAAVFFITSLILILAGEEVSQWVTAVTGLEWWSTLGWPLLQWPIIVLLMLMAINLVYYWAPNSDHEWQWIKPGSMLAVFLWIILSLGLKFYVENFINYNAVYGPITGVIILMMWLYVCGLTLLIGGELNFILQRPDTMDESVSSET</sequence>
<dbReference type="KEGG" id="nneo:PQG83_02945"/>
<feature type="transmembrane region" description="Helical" evidence="6">
    <location>
        <begin position="266"/>
        <end position="286"/>
    </location>
</feature>
<dbReference type="GO" id="GO:0005886">
    <property type="term" value="C:plasma membrane"/>
    <property type="evidence" value="ECO:0007669"/>
    <property type="project" value="UniProtKB-SubCell"/>
</dbReference>
<evidence type="ECO:0000256" key="3">
    <source>
        <dbReference type="ARBA" id="ARBA00022692"/>
    </source>
</evidence>
<name>A0AA96GJY0_9BACT</name>
<dbReference type="Pfam" id="PF03631">
    <property type="entry name" value="Virul_fac_BrkB"/>
    <property type="match status" value="1"/>
</dbReference>
<feature type="transmembrane region" description="Helical" evidence="6">
    <location>
        <begin position="197"/>
        <end position="222"/>
    </location>
</feature>
<gene>
    <name evidence="7" type="ORF">PQG83_02945</name>
</gene>
<evidence type="ECO:0000256" key="1">
    <source>
        <dbReference type="ARBA" id="ARBA00004651"/>
    </source>
</evidence>
<keyword evidence="3 6" id="KW-0812">Transmembrane</keyword>
<organism evidence="7 8">
    <name type="scientific">Candidatus Nitrospira neomarina</name>
    <dbReference type="NCBI Taxonomy" id="3020899"/>
    <lineage>
        <taxon>Bacteria</taxon>
        <taxon>Pseudomonadati</taxon>
        <taxon>Nitrospirota</taxon>
        <taxon>Nitrospiria</taxon>
        <taxon>Nitrospirales</taxon>
        <taxon>Nitrospiraceae</taxon>
        <taxon>Nitrospira</taxon>
    </lineage>
</organism>
<dbReference type="InterPro" id="IPR017039">
    <property type="entry name" value="Virul_fac_BrkB"/>
</dbReference>
<evidence type="ECO:0000313" key="8">
    <source>
        <dbReference type="Proteomes" id="UP001302494"/>
    </source>
</evidence>
<dbReference type="PANTHER" id="PTHR30213:SF0">
    <property type="entry name" value="UPF0761 MEMBRANE PROTEIN YIHY"/>
    <property type="match status" value="1"/>
</dbReference>
<evidence type="ECO:0000256" key="4">
    <source>
        <dbReference type="ARBA" id="ARBA00022989"/>
    </source>
</evidence>
<feature type="transmembrane region" description="Helical" evidence="6">
    <location>
        <begin position="234"/>
        <end position="254"/>
    </location>
</feature>
<keyword evidence="4 6" id="KW-1133">Transmembrane helix</keyword>
<dbReference type="PANTHER" id="PTHR30213">
    <property type="entry name" value="INNER MEMBRANE PROTEIN YHJD"/>
    <property type="match status" value="1"/>
</dbReference>
<feature type="transmembrane region" description="Helical" evidence="6">
    <location>
        <begin position="124"/>
        <end position="144"/>
    </location>
</feature>